<keyword evidence="1" id="KW-0472">Membrane</keyword>
<dbReference type="OrthoDB" id="10400684at2759"/>
<sequence>MASEQKDVAQEVNDDEVNINSTVGLVSALIMSCMASGLTDSWEFNQDTRLCEELSGTWCFPKFEVYQVCQCLSMICNMVAIMTSIARLLAFQRMDSWHSAELRDEITKGFLGKVCDATPSAAMALGVVFYAAGYLIQASIVMPAGNVGMCIGFLALGVLFWVNNEVIIQRAKKRVRNRTTSESILDLPQPTET</sequence>
<name>A0A812R0I1_9DINO</name>
<gene>
    <name evidence="2" type="ORF">SNAT2548_LOCUS22429</name>
</gene>
<reference evidence="2" key="1">
    <citation type="submission" date="2021-02" db="EMBL/GenBank/DDBJ databases">
        <authorList>
            <person name="Dougan E. K."/>
            <person name="Rhodes N."/>
            <person name="Thang M."/>
            <person name="Chan C."/>
        </authorList>
    </citation>
    <scope>NUCLEOTIDE SEQUENCE</scope>
</reference>
<proteinExistence type="predicted"/>
<keyword evidence="1" id="KW-1133">Transmembrane helix</keyword>
<dbReference type="EMBL" id="CAJNDS010002289">
    <property type="protein sequence ID" value="CAE7412411.1"/>
    <property type="molecule type" value="Genomic_DNA"/>
</dbReference>
<keyword evidence="1" id="KW-0812">Transmembrane</keyword>
<dbReference type="PROSITE" id="PS51257">
    <property type="entry name" value="PROKAR_LIPOPROTEIN"/>
    <property type="match status" value="1"/>
</dbReference>
<keyword evidence="3" id="KW-1185">Reference proteome</keyword>
<dbReference type="Proteomes" id="UP000604046">
    <property type="component" value="Unassembled WGS sequence"/>
</dbReference>
<protein>
    <recommendedName>
        <fullName evidence="4">Transmembrane protein</fullName>
    </recommendedName>
</protein>
<evidence type="ECO:0000313" key="2">
    <source>
        <dbReference type="EMBL" id="CAE7412411.1"/>
    </source>
</evidence>
<dbReference type="AlphaFoldDB" id="A0A812R0I1"/>
<evidence type="ECO:0000313" key="3">
    <source>
        <dbReference type="Proteomes" id="UP000604046"/>
    </source>
</evidence>
<feature type="transmembrane region" description="Helical" evidence="1">
    <location>
        <begin position="110"/>
        <end position="132"/>
    </location>
</feature>
<organism evidence="2 3">
    <name type="scientific">Symbiodinium natans</name>
    <dbReference type="NCBI Taxonomy" id="878477"/>
    <lineage>
        <taxon>Eukaryota</taxon>
        <taxon>Sar</taxon>
        <taxon>Alveolata</taxon>
        <taxon>Dinophyceae</taxon>
        <taxon>Suessiales</taxon>
        <taxon>Symbiodiniaceae</taxon>
        <taxon>Symbiodinium</taxon>
    </lineage>
</organism>
<feature type="transmembrane region" description="Helical" evidence="1">
    <location>
        <begin position="138"/>
        <end position="162"/>
    </location>
</feature>
<evidence type="ECO:0000256" key="1">
    <source>
        <dbReference type="SAM" id="Phobius"/>
    </source>
</evidence>
<evidence type="ECO:0008006" key="4">
    <source>
        <dbReference type="Google" id="ProtNLM"/>
    </source>
</evidence>
<comment type="caution">
    <text evidence="2">The sequence shown here is derived from an EMBL/GenBank/DDBJ whole genome shotgun (WGS) entry which is preliminary data.</text>
</comment>
<accession>A0A812R0I1</accession>